<dbReference type="EMBL" id="KV878689">
    <property type="protein sequence ID" value="OJJ69176.1"/>
    <property type="molecule type" value="Genomic_DNA"/>
</dbReference>
<organism evidence="2 3">
    <name type="scientific">Aspergillus brasiliensis (strain CBS 101740 / IMI 381727 / IBT 21946)</name>
    <dbReference type="NCBI Taxonomy" id="767769"/>
    <lineage>
        <taxon>Eukaryota</taxon>
        <taxon>Fungi</taxon>
        <taxon>Dikarya</taxon>
        <taxon>Ascomycota</taxon>
        <taxon>Pezizomycotina</taxon>
        <taxon>Eurotiomycetes</taxon>
        <taxon>Eurotiomycetidae</taxon>
        <taxon>Eurotiales</taxon>
        <taxon>Aspergillaceae</taxon>
        <taxon>Aspergillus</taxon>
        <taxon>Aspergillus subgen. Circumdati</taxon>
    </lineage>
</organism>
<dbReference type="Proteomes" id="UP000184499">
    <property type="component" value="Unassembled WGS sequence"/>
</dbReference>
<gene>
    <name evidence="2" type="ORF">ASPBRDRAFT_295785</name>
</gene>
<keyword evidence="1" id="KW-0472">Membrane</keyword>
<reference evidence="3" key="1">
    <citation type="journal article" date="2017" name="Genome Biol.">
        <title>Comparative genomics reveals high biological diversity and specific adaptations in the industrially and medically important fungal genus Aspergillus.</title>
        <authorList>
            <person name="de Vries R.P."/>
            <person name="Riley R."/>
            <person name="Wiebenga A."/>
            <person name="Aguilar-Osorio G."/>
            <person name="Amillis S."/>
            <person name="Uchima C.A."/>
            <person name="Anderluh G."/>
            <person name="Asadollahi M."/>
            <person name="Askin M."/>
            <person name="Barry K."/>
            <person name="Battaglia E."/>
            <person name="Bayram O."/>
            <person name="Benocci T."/>
            <person name="Braus-Stromeyer S.A."/>
            <person name="Caldana C."/>
            <person name="Canovas D."/>
            <person name="Cerqueira G.C."/>
            <person name="Chen F."/>
            <person name="Chen W."/>
            <person name="Choi C."/>
            <person name="Clum A."/>
            <person name="Dos Santos R.A."/>
            <person name="Damasio A.R."/>
            <person name="Diallinas G."/>
            <person name="Emri T."/>
            <person name="Fekete E."/>
            <person name="Flipphi M."/>
            <person name="Freyberg S."/>
            <person name="Gallo A."/>
            <person name="Gournas C."/>
            <person name="Habgood R."/>
            <person name="Hainaut M."/>
            <person name="Harispe M.L."/>
            <person name="Henrissat B."/>
            <person name="Hilden K.S."/>
            <person name="Hope R."/>
            <person name="Hossain A."/>
            <person name="Karabika E."/>
            <person name="Karaffa L."/>
            <person name="Karanyi Z."/>
            <person name="Krasevec N."/>
            <person name="Kuo A."/>
            <person name="Kusch H."/>
            <person name="LaButti K."/>
            <person name="Lagendijk E.L."/>
            <person name="Lapidus A."/>
            <person name="Levasseur A."/>
            <person name="Lindquist E."/>
            <person name="Lipzen A."/>
            <person name="Logrieco A.F."/>
            <person name="MacCabe A."/>
            <person name="Maekelae M.R."/>
            <person name="Malavazi I."/>
            <person name="Melin P."/>
            <person name="Meyer V."/>
            <person name="Mielnichuk N."/>
            <person name="Miskei M."/>
            <person name="Molnar A.P."/>
            <person name="Mule G."/>
            <person name="Ngan C.Y."/>
            <person name="Orejas M."/>
            <person name="Orosz E."/>
            <person name="Ouedraogo J.P."/>
            <person name="Overkamp K.M."/>
            <person name="Park H.-S."/>
            <person name="Perrone G."/>
            <person name="Piumi F."/>
            <person name="Punt P.J."/>
            <person name="Ram A.F."/>
            <person name="Ramon A."/>
            <person name="Rauscher S."/>
            <person name="Record E."/>
            <person name="Riano-Pachon D.M."/>
            <person name="Robert V."/>
            <person name="Roehrig J."/>
            <person name="Ruller R."/>
            <person name="Salamov A."/>
            <person name="Salih N.S."/>
            <person name="Samson R.A."/>
            <person name="Sandor E."/>
            <person name="Sanguinetti M."/>
            <person name="Schuetze T."/>
            <person name="Sepcic K."/>
            <person name="Shelest E."/>
            <person name="Sherlock G."/>
            <person name="Sophianopoulou V."/>
            <person name="Squina F.M."/>
            <person name="Sun H."/>
            <person name="Susca A."/>
            <person name="Todd R.B."/>
            <person name="Tsang A."/>
            <person name="Unkles S.E."/>
            <person name="van de Wiele N."/>
            <person name="van Rossen-Uffink D."/>
            <person name="Oliveira J.V."/>
            <person name="Vesth T.C."/>
            <person name="Visser J."/>
            <person name="Yu J.-H."/>
            <person name="Zhou M."/>
            <person name="Andersen M.R."/>
            <person name="Archer D.B."/>
            <person name="Baker S.E."/>
            <person name="Benoit I."/>
            <person name="Brakhage A.A."/>
            <person name="Braus G.H."/>
            <person name="Fischer R."/>
            <person name="Frisvad J.C."/>
            <person name="Goldman G.H."/>
            <person name="Houbraken J."/>
            <person name="Oakley B."/>
            <person name="Pocsi I."/>
            <person name="Scazzocchio C."/>
            <person name="Seiboth B."/>
            <person name="vanKuyk P.A."/>
            <person name="Wortman J."/>
            <person name="Dyer P.S."/>
            <person name="Grigoriev I.V."/>
        </authorList>
    </citation>
    <scope>NUCLEOTIDE SEQUENCE [LARGE SCALE GENOMIC DNA]</scope>
    <source>
        <strain evidence="3">CBS 101740 / IMI 381727 / IBT 21946</strain>
    </source>
</reference>
<dbReference type="VEuPathDB" id="FungiDB:ASPBRDRAFT_295785"/>
<evidence type="ECO:0000313" key="2">
    <source>
        <dbReference type="EMBL" id="OJJ69176.1"/>
    </source>
</evidence>
<feature type="transmembrane region" description="Helical" evidence="1">
    <location>
        <begin position="20"/>
        <end position="39"/>
    </location>
</feature>
<proteinExistence type="predicted"/>
<sequence>MWRVHNPSNADGRTSSALLVSQIFFCLFVIFLFFIPLSFPQLSYPISSLPIGWNPEPGNDLTREASMEWGRCLNTPDVPKTVEENFGGVTDGLVKETKEEKEDQGKVVSHESWRGLLGRRDLSIDSPRWASGWLCSHPH</sequence>
<keyword evidence="1" id="KW-1133">Transmembrane helix</keyword>
<keyword evidence="3" id="KW-1185">Reference proteome</keyword>
<evidence type="ECO:0000256" key="1">
    <source>
        <dbReference type="SAM" id="Phobius"/>
    </source>
</evidence>
<name>A0A1L9UBU5_ASPBC</name>
<accession>A0A1L9UBU5</accession>
<keyword evidence="1" id="KW-0812">Transmembrane</keyword>
<evidence type="ECO:0000313" key="3">
    <source>
        <dbReference type="Proteomes" id="UP000184499"/>
    </source>
</evidence>
<protein>
    <submittedName>
        <fullName evidence="2">Uncharacterized protein</fullName>
    </submittedName>
</protein>
<dbReference type="AlphaFoldDB" id="A0A1L9UBU5"/>
<dbReference type="RefSeq" id="XP_067476425.1">
    <property type="nucleotide sequence ID" value="XM_067622676.1"/>
</dbReference>
<dbReference type="GeneID" id="93575164"/>